<dbReference type="RefSeq" id="WP_310142818.1">
    <property type="nucleotide sequence ID" value="NZ_JAVDTR010000011.1"/>
</dbReference>
<proteinExistence type="predicted"/>
<evidence type="ECO:0008006" key="3">
    <source>
        <dbReference type="Google" id="ProtNLM"/>
    </source>
</evidence>
<dbReference type="Gene3D" id="3.40.1580.10">
    <property type="entry name" value="SMI1/KNR4-like"/>
    <property type="match status" value="1"/>
</dbReference>
<evidence type="ECO:0000313" key="2">
    <source>
        <dbReference type="Proteomes" id="UP001254832"/>
    </source>
</evidence>
<gene>
    <name evidence="1" type="ORF">J2W91_004039</name>
</gene>
<dbReference type="SUPFAM" id="SSF160631">
    <property type="entry name" value="SMI1/KNR4-like"/>
    <property type="match status" value="1"/>
</dbReference>
<evidence type="ECO:0000313" key="1">
    <source>
        <dbReference type="EMBL" id="MDR6725540.1"/>
    </source>
</evidence>
<name>A0AAP5LQA6_PAEAM</name>
<dbReference type="EMBL" id="JAVDTR010000011">
    <property type="protein sequence ID" value="MDR6725540.1"/>
    <property type="molecule type" value="Genomic_DNA"/>
</dbReference>
<accession>A0AAP5LQA6</accession>
<dbReference type="Pfam" id="PF14568">
    <property type="entry name" value="SUKH_6"/>
    <property type="match status" value="1"/>
</dbReference>
<comment type="caution">
    <text evidence="1">The sequence shown here is derived from an EMBL/GenBank/DDBJ whole genome shotgun (WGS) entry which is preliminary data.</text>
</comment>
<sequence>MSSLEGNDIRIFLSNLEAQSIPMKPCNDDEISTLKNLSPTKELPLTYLEFMYKAGNGVEFLAGTDYSMRYILELKEWAVELLGENNYSKKLTDNQFVFMMHQGYMFWYFNLDEGDDPPVFLYDESLDLSEFKKVSDTFSKFLISLYD</sequence>
<dbReference type="InterPro" id="IPR037883">
    <property type="entry name" value="Knr4/Smi1-like_sf"/>
</dbReference>
<protein>
    <recommendedName>
        <fullName evidence="3">SMI1/KNR4 family protein</fullName>
    </recommendedName>
</protein>
<reference evidence="1" key="1">
    <citation type="submission" date="2023-07" db="EMBL/GenBank/DDBJ databases">
        <title>Sorghum-associated microbial communities from plants grown in Nebraska, USA.</title>
        <authorList>
            <person name="Schachtman D."/>
        </authorList>
    </citation>
    <scope>NUCLEOTIDE SEQUENCE</scope>
    <source>
        <strain evidence="1">BE80</strain>
    </source>
</reference>
<dbReference type="AlphaFoldDB" id="A0AAP5LQA6"/>
<organism evidence="1 2">
    <name type="scientific">Paenibacillus amylolyticus</name>
    <dbReference type="NCBI Taxonomy" id="1451"/>
    <lineage>
        <taxon>Bacteria</taxon>
        <taxon>Bacillati</taxon>
        <taxon>Bacillota</taxon>
        <taxon>Bacilli</taxon>
        <taxon>Bacillales</taxon>
        <taxon>Paenibacillaceae</taxon>
        <taxon>Paenibacillus</taxon>
    </lineage>
</organism>
<dbReference type="Proteomes" id="UP001254832">
    <property type="component" value="Unassembled WGS sequence"/>
</dbReference>